<dbReference type="InterPro" id="IPR001202">
    <property type="entry name" value="WW_dom"/>
</dbReference>
<dbReference type="GO" id="GO:0005737">
    <property type="term" value="C:cytoplasm"/>
    <property type="evidence" value="ECO:0007669"/>
    <property type="project" value="TreeGrafter"/>
</dbReference>
<dbReference type="SMART" id="SM00228">
    <property type="entry name" value="PDZ"/>
    <property type="match status" value="6"/>
</dbReference>
<feature type="domain" description="PDZ" evidence="7">
    <location>
        <begin position="450"/>
        <end position="520"/>
    </location>
</feature>
<dbReference type="Gene3D" id="2.30.42.10">
    <property type="match status" value="6"/>
</dbReference>
<evidence type="ECO:0000313" key="8">
    <source>
        <dbReference type="EMBL" id="KAL0268757.1"/>
    </source>
</evidence>
<dbReference type="CDD" id="cd06731">
    <property type="entry name" value="PDZ1_MAGI-1_3-like"/>
    <property type="match status" value="1"/>
</dbReference>
<dbReference type="PANTHER" id="PTHR10316:SF40">
    <property type="entry name" value="LD27118P"/>
    <property type="match status" value="1"/>
</dbReference>
<evidence type="ECO:0000259" key="6">
    <source>
        <dbReference type="PROSITE" id="PS50052"/>
    </source>
</evidence>
<dbReference type="SMART" id="SM00072">
    <property type="entry name" value="GuKc"/>
    <property type="match status" value="1"/>
</dbReference>
<dbReference type="GO" id="GO:0016020">
    <property type="term" value="C:membrane"/>
    <property type="evidence" value="ECO:0007669"/>
    <property type="project" value="UniProtKB-SubCell"/>
</dbReference>
<feature type="domain" description="PDZ" evidence="7">
    <location>
        <begin position="1081"/>
        <end position="1159"/>
    </location>
</feature>
<dbReference type="InterPro" id="IPR008144">
    <property type="entry name" value="Guanylate_kin-like_dom"/>
</dbReference>
<feature type="domain" description="WW" evidence="5">
    <location>
        <begin position="348"/>
        <end position="381"/>
    </location>
</feature>
<feature type="domain" description="Guanylate kinase-like" evidence="6">
    <location>
        <begin position="106"/>
        <end position="199"/>
    </location>
</feature>
<dbReference type="GO" id="GO:0007165">
    <property type="term" value="P:signal transduction"/>
    <property type="evidence" value="ECO:0007669"/>
    <property type="project" value="TreeGrafter"/>
</dbReference>
<dbReference type="Gene3D" id="3.30.63.10">
    <property type="entry name" value="Guanylate Kinase phosphate binding domain"/>
    <property type="match status" value="1"/>
</dbReference>
<comment type="caution">
    <text evidence="8">The sequence shown here is derived from an EMBL/GenBank/DDBJ whole genome shotgun (WGS) entry which is preliminary data.</text>
</comment>
<dbReference type="FunFam" id="2.30.42.10:FF:000005">
    <property type="entry name" value="Membrane associated guanylate kinase, WW and PDZ domain containing 1"/>
    <property type="match status" value="1"/>
</dbReference>
<evidence type="ECO:0000259" key="5">
    <source>
        <dbReference type="PROSITE" id="PS50020"/>
    </source>
</evidence>
<dbReference type="SMART" id="SM00456">
    <property type="entry name" value="WW"/>
    <property type="match status" value="2"/>
</dbReference>
<dbReference type="FunFam" id="2.30.42.10:FF:000144">
    <property type="entry name" value="Membrane associated guanylate kinase, WW and PDZ domain containing 2"/>
    <property type="match status" value="1"/>
</dbReference>
<feature type="domain" description="PDZ" evidence="7">
    <location>
        <begin position="652"/>
        <end position="728"/>
    </location>
</feature>
<sequence length="1310" mass="144977">MLKSGQKRPITPNKLTKISKDDEWRRFENEVVLSANVDGGLNFSIQGGSDNGEFAYVNDIVQNKINYHSGRFGDGDIVLEVQGQKVAGYTQRDVVAWLNHCCKNGNPVVLKTIPSGSITKDLREFLSARFQKGSANHDLQNIIRDNLYLRTVPVTTREPREGEVNGLDYTFLTLDEFMVLEQSGNLLESGIYEGNHYGTPKPSKEPQVSPPQSNGSNGSLSWIMPGAHPSSEGKRKRNRSNVEAMSAKDMDPPVSENYTSDATPQVSECNNSNNTGNVQTPPLPNYVTSGESNQDLNNDLGPLPSNWEKAFTEKGEIYFIDHNTGTSHWLDPRLSKFQKKSLEECLDDELPYGWEKIEDPHYGTYYIDHVNRRTQYENPVLLAKRVAQDAEQGEGYGEAETNNENYPSYRKLNNDGGMPQQNVDSYYHQSDFEEPFFTRNPNKLKGERITTVLVKSSRGLGFAIVGGDENVSEFLQIKNVVPNGPAWLDGKLKTGDVLVYVNETCVLGFTHQDMVSVFQSIAPGETVKLEVCRGYPLPFDPNDPNTEVVTTIAVGAPDSVTADAENYADDGVPGKMTDSLFESSVDGNHVRSGSDDMLNSSVKSMPDLCTTEKIKNMQRPNSTDVLLEENARNVTEFYNEPPAIPEKPEFLTISIVKGPMGFGFTIADSAYGQKVKKILDRQRCKNLMEGDILVNINAVNVRSMCHSEVVQVLKDCERNQEATVTVQRGSGSPTKMRPKKNDFTLQAPGIGLYRSKTPTADLYSTQQKEIMPNRPKTPIVDTRGRSKTPILNTNWSGNDMKMNPYKLSPLSQEHYTMVDRFAKTNISDIPNNTNYTKSDSFTRDNHVNYPKSESFTRGENLKMNHVDESGDPMKNQIPPANYPHTPMSYYNGYYEESGYGYSDDYPIYDPSQHILKPAVEHSRGPYYHDPLADSYGVGKPKDNTSRYPPHMKMVPAGGRMHPAGSAGYEYVETIVSLVRQETGFGFRIVGGTEEGSQVGGTVSIGHIVPGGAADLDGRLCTGDEILSVDGQSVVNTSHHHVVQLMGKAALNGGVTIGIRRRIPIHQDLQNRVCTPPMYPYHVTVTRREDEGFGFVIISSLNRSGSTIGRIIKGSPAERCGQLHVGDHILAVNHIDIISLHHGDIVNLIKDSGFSVTLTIGPPFDDTSSNASASQRDEIESGGVEDDQYHGNRGYGYGIRPGKESMEEDQYHAVELSRGSRGFGFSIRGGKEFQNMPLYVLQIAENGPAAVNDKLKIGDQIIEINGINTKNMTHAEAIEIIRKGGPTVRLLVRRGEKLPPPPTLVPMGSEY</sequence>
<dbReference type="InterPro" id="IPR008145">
    <property type="entry name" value="GK/Ca_channel_bsu"/>
</dbReference>
<keyword evidence="3" id="KW-0472">Membrane</keyword>
<dbReference type="Pfam" id="PF00595">
    <property type="entry name" value="PDZ"/>
    <property type="match status" value="5"/>
</dbReference>
<dbReference type="CDD" id="cd06732">
    <property type="entry name" value="PDZ2_MAGI-1_3-like"/>
    <property type="match status" value="1"/>
</dbReference>
<dbReference type="PROSITE" id="PS50106">
    <property type="entry name" value="PDZ"/>
    <property type="match status" value="6"/>
</dbReference>
<evidence type="ECO:0000256" key="1">
    <source>
        <dbReference type="ARBA" id="ARBA00004170"/>
    </source>
</evidence>
<dbReference type="CDD" id="cd06735">
    <property type="entry name" value="PDZ5_MAGI-1_3-like"/>
    <property type="match status" value="1"/>
</dbReference>
<gene>
    <name evidence="8" type="ORF">PYX00_010576</name>
</gene>
<dbReference type="SUPFAM" id="SSF50156">
    <property type="entry name" value="PDZ domain-like"/>
    <property type="match status" value="6"/>
</dbReference>
<feature type="domain" description="WW" evidence="5">
    <location>
        <begin position="301"/>
        <end position="334"/>
    </location>
</feature>
<dbReference type="PROSITE" id="PS50020">
    <property type="entry name" value="WW_DOMAIN_2"/>
    <property type="match status" value="2"/>
</dbReference>
<dbReference type="Pfam" id="PF00397">
    <property type="entry name" value="WW"/>
    <property type="match status" value="2"/>
</dbReference>
<reference evidence="8" key="1">
    <citation type="journal article" date="2024" name="Gigascience">
        <title>Chromosome-level genome of the poultry shaft louse Menopon gallinae provides insight into the host-switching and adaptive evolution of parasitic lice.</title>
        <authorList>
            <person name="Xu Y."/>
            <person name="Ma L."/>
            <person name="Liu S."/>
            <person name="Liang Y."/>
            <person name="Liu Q."/>
            <person name="He Z."/>
            <person name="Tian L."/>
            <person name="Duan Y."/>
            <person name="Cai W."/>
            <person name="Li H."/>
            <person name="Song F."/>
        </authorList>
    </citation>
    <scope>NUCLEOTIDE SEQUENCE</scope>
    <source>
        <strain evidence="8">Cailab_2023a</strain>
    </source>
</reference>
<dbReference type="InterPro" id="IPR001478">
    <property type="entry name" value="PDZ"/>
</dbReference>
<feature type="region of interest" description="Disordered" evidence="4">
    <location>
        <begin position="191"/>
        <end position="300"/>
    </location>
</feature>
<feature type="domain" description="PDZ" evidence="7">
    <location>
        <begin position="974"/>
        <end position="1045"/>
    </location>
</feature>
<dbReference type="PROSITE" id="PS50052">
    <property type="entry name" value="GUANYLATE_KINASE_2"/>
    <property type="match status" value="1"/>
</dbReference>
<dbReference type="PROSITE" id="PS00856">
    <property type="entry name" value="GUANYLATE_KINASE_1"/>
    <property type="match status" value="1"/>
</dbReference>
<comment type="subcellular location">
    <subcellularLocation>
        <location evidence="1">Membrane</location>
        <topology evidence="1">Peripheral membrane protein</topology>
    </subcellularLocation>
</comment>
<evidence type="ECO:0000259" key="7">
    <source>
        <dbReference type="PROSITE" id="PS50106"/>
    </source>
</evidence>
<dbReference type="InterPro" id="IPR020590">
    <property type="entry name" value="Guanylate_kinase_CS"/>
</dbReference>
<feature type="region of interest" description="Disordered" evidence="4">
    <location>
        <begin position="1164"/>
        <end position="1192"/>
    </location>
</feature>
<feature type="domain" description="PDZ" evidence="7">
    <location>
        <begin position="1212"/>
        <end position="1295"/>
    </location>
</feature>
<dbReference type="FunFam" id="2.30.42.10:FF:000232">
    <property type="entry name" value="Uncharacterized protein, isoform A"/>
    <property type="match status" value="1"/>
</dbReference>
<dbReference type="Gene3D" id="2.20.70.10">
    <property type="match status" value="2"/>
</dbReference>
<dbReference type="EMBL" id="JARGDH010000005">
    <property type="protein sequence ID" value="KAL0268757.1"/>
    <property type="molecule type" value="Genomic_DNA"/>
</dbReference>
<dbReference type="CDD" id="cd06734">
    <property type="entry name" value="PDZ4_MAGI-1_3-like"/>
    <property type="match status" value="1"/>
</dbReference>
<accession>A0AAW2HG43</accession>
<organism evidence="8">
    <name type="scientific">Menopon gallinae</name>
    <name type="common">poultry shaft louse</name>
    <dbReference type="NCBI Taxonomy" id="328185"/>
    <lineage>
        <taxon>Eukaryota</taxon>
        <taxon>Metazoa</taxon>
        <taxon>Ecdysozoa</taxon>
        <taxon>Arthropoda</taxon>
        <taxon>Hexapoda</taxon>
        <taxon>Insecta</taxon>
        <taxon>Pterygota</taxon>
        <taxon>Neoptera</taxon>
        <taxon>Paraneoptera</taxon>
        <taxon>Psocodea</taxon>
        <taxon>Troctomorpha</taxon>
        <taxon>Phthiraptera</taxon>
        <taxon>Amblycera</taxon>
        <taxon>Menoponidae</taxon>
        <taxon>Menopon</taxon>
    </lineage>
</organism>
<proteinExistence type="predicted"/>
<name>A0AAW2HG43_9NEOP</name>
<dbReference type="Pfam" id="PF00625">
    <property type="entry name" value="Guanylate_kin"/>
    <property type="match status" value="1"/>
</dbReference>
<dbReference type="InterPro" id="IPR027417">
    <property type="entry name" value="P-loop_NTPase"/>
</dbReference>
<dbReference type="CDD" id="cd06733">
    <property type="entry name" value="PDZ3_MAGI-1_3-like"/>
    <property type="match status" value="1"/>
</dbReference>
<protein>
    <recommendedName>
        <fullName evidence="9">Membrane-associated guanylate kinase, WW and PDZ domain-containing protein 2</fullName>
    </recommendedName>
</protein>
<dbReference type="FunFam" id="2.20.70.10:FF:000001">
    <property type="entry name" value="Membrane-associated guanylate kinase, WW and PDZ domain-containing protein 1"/>
    <property type="match status" value="1"/>
</dbReference>
<feature type="compositionally biased region" description="Polar residues" evidence="4">
    <location>
        <begin position="210"/>
        <end position="220"/>
    </location>
</feature>
<feature type="compositionally biased region" description="Polar residues" evidence="4">
    <location>
        <begin position="256"/>
        <end position="297"/>
    </location>
</feature>
<dbReference type="CDD" id="cd06730">
    <property type="entry name" value="PDZ0_MAGI-1_3-like"/>
    <property type="match status" value="1"/>
</dbReference>
<evidence type="ECO:0008006" key="9">
    <source>
        <dbReference type="Google" id="ProtNLM"/>
    </source>
</evidence>
<dbReference type="CDD" id="cd00201">
    <property type="entry name" value="WW"/>
    <property type="match status" value="2"/>
</dbReference>
<dbReference type="SUPFAM" id="SSF51045">
    <property type="entry name" value="WW domain"/>
    <property type="match status" value="2"/>
</dbReference>
<feature type="region of interest" description="Disordered" evidence="4">
    <location>
        <begin position="773"/>
        <end position="795"/>
    </location>
</feature>
<dbReference type="PROSITE" id="PS01159">
    <property type="entry name" value="WW_DOMAIN_1"/>
    <property type="match status" value="1"/>
</dbReference>
<dbReference type="PANTHER" id="PTHR10316">
    <property type="entry name" value="MEMBRANE ASSOCIATED GUANYLATE KINASE-RELATED"/>
    <property type="match status" value="1"/>
</dbReference>
<evidence type="ECO:0000256" key="2">
    <source>
        <dbReference type="ARBA" id="ARBA00022737"/>
    </source>
</evidence>
<dbReference type="InterPro" id="IPR036034">
    <property type="entry name" value="PDZ_sf"/>
</dbReference>
<dbReference type="FunFam" id="3.30.63.10:FF:000003">
    <property type="entry name" value="Membrane-associated guanylate kinase, WW and PDZ domain-containing protein 3 isoform 1"/>
    <property type="match status" value="1"/>
</dbReference>
<feature type="domain" description="PDZ" evidence="7">
    <location>
        <begin position="30"/>
        <end position="98"/>
    </location>
</feature>
<dbReference type="SUPFAM" id="SSF52540">
    <property type="entry name" value="P-loop containing nucleoside triphosphate hydrolases"/>
    <property type="match status" value="1"/>
</dbReference>
<keyword evidence="2" id="KW-0677">Repeat</keyword>
<evidence type="ECO:0000256" key="3">
    <source>
        <dbReference type="ARBA" id="ARBA00023136"/>
    </source>
</evidence>
<dbReference type="InterPro" id="IPR036020">
    <property type="entry name" value="WW_dom_sf"/>
</dbReference>
<evidence type="ECO:0000256" key="4">
    <source>
        <dbReference type="SAM" id="MobiDB-lite"/>
    </source>
</evidence>